<dbReference type="PIRSF" id="PIRSF000390">
    <property type="entry name" value="PLP_StrS"/>
    <property type="match status" value="1"/>
</dbReference>
<evidence type="ECO:0000256" key="3">
    <source>
        <dbReference type="PIRSR" id="PIRSR000390-1"/>
    </source>
</evidence>
<evidence type="ECO:0000256" key="1">
    <source>
        <dbReference type="ARBA" id="ARBA00022898"/>
    </source>
</evidence>
<evidence type="ECO:0000313" key="7">
    <source>
        <dbReference type="Proteomes" id="UP000295341"/>
    </source>
</evidence>
<keyword evidence="7" id="KW-1185">Reference proteome</keyword>
<gene>
    <name evidence="6" type="ORF">DFR24_4394</name>
</gene>
<dbReference type="GO" id="GO:0008483">
    <property type="term" value="F:transaminase activity"/>
    <property type="evidence" value="ECO:0007669"/>
    <property type="project" value="TreeGrafter"/>
</dbReference>
<dbReference type="Gene3D" id="3.40.640.10">
    <property type="entry name" value="Type I PLP-dependent aspartate aminotransferase-like (Major domain)"/>
    <property type="match status" value="1"/>
</dbReference>
<dbReference type="EMBL" id="SOBT01000012">
    <property type="protein sequence ID" value="TDU24131.1"/>
    <property type="molecule type" value="Genomic_DNA"/>
</dbReference>
<organism evidence="6 7">
    <name type="scientific">Panacagrimonas perspica</name>
    <dbReference type="NCBI Taxonomy" id="381431"/>
    <lineage>
        <taxon>Bacteria</taxon>
        <taxon>Pseudomonadati</taxon>
        <taxon>Pseudomonadota</taxon>
        <taxon>Gammaproteobacteria</taxon>
        <taxon>Nevskiales</taxon>
        <taxon>Nevskiaceae</taxon>
        <taxon>Panacagrimonas</taxon>
    </lineage>
</organism>
<feature type="modified residue" description="N6-(pyridoxal phosphate)lysine" evidence="4">
    <location>
        <position position="197"/>
    </location>
</feature>
<keyword evidence="1 4" id="KW-0663">Pyridoxal phosphate</keyword>
<comment type="caution">
    <text evidence="6">The sequence shown here is derived from an EMBL/GenBank/DDBJ whole genome shotgun (WGS) entry which is preliminary data.</text>
</comment>
<feature type="active site" description="Proton acceptor" evidence="3">
    <location>
        <position position="197"/>
    </location>
</feature>
<dbReference type="InterPro" id="IPR015424">
    <property type="entry name" value="PyrdxlP-dep_Trfase"/>
</dbReference>
<evidence type="ECO:0000256" key="5">
    <source>
        <dbReference type="RuleBase" id="RU004508"/>
    </source>
</evidence>
<dbReference type="Pfam" id="PF01041">
    <property type="entry name" value="DegT_DnrJ_EryC1"/>
    <property type="match status" value="1"/>
</dbReference>
<dbReference type="InterPro" id="IPR015421">
    <property type="entry name" value="PyrdxlP-dep_Trfase_major"/>
</dbReference>
<sequence length="381" mass="41313">MFKAPLKPVNPMRVPFADLHAQYLTIKSGIDAAIADVIATSAFIRGPKVQAFEDAFARMVDAKYCVSCANGTDSLYIAMRALGVSRGDEVIAPAHSWISTTETITQAGGNVVFCDTDADTFTIDPARIEEKITPRTVGIIPVHLYGQPADMEKIMQIAAKHRLWVLEDCAQAHLARYKGRLVGSFGAAASYSFYPGKNLGAMGDAGALTTNDAGLAERMAMLARHGGVTKGDHRIEGVNSRLDGLQAAILSVKLPHLPAWTSARQRLAAQYDRALAELPGITRPTVAAGCEHVYHLYVVRHERRDELAAHLAARDVQTVVNYPVALPFVPAYARLGHTGADFPNAYGHQSRVLSLPIFPEMTAEQIDWVVAAIAEFTQARQ</sequence>
<dbReference type="InterPro" id="IPR000653">
    <property type="entry name" value="DegT/StrS_aminotransferase"/>
</dbReference>
<accession>A0A4R7NU18</accession>
<dbReference type="SUPFAM" id="SSF53383">
    <property type="entry name" value="PLP-dependent transferases"/>
    <property type="match status" value="1"/>
</dbReference>
<proteinExistence type="inferred from homology"/>
<dbReference type="Proteomes" id="UP000295341">
    <property type="component" value="Unassembled WGS sequence"/>
</dbReference>
<evidence type="ECO:0000256" key="4">
    <source>
        <dbReference type="PIRSR" id="PIRSR000390-2"/>
    </source>
</evidence>
<dbReference type="Gene3D" id="3.90.1150.10">
    <property type="entry name" value="Aspartate Aminotransferase, domain 1"/>
    <property type="match status" value="1"/>
</dbReference>
<evidence type="ECO:0000256" key="2">
    <source>
        <dbReference type="ARBA" id="ARBA00037999"/>
    </source>
</evidence>
<dbReference type="AlphaFoldDB" id="A0A4R7NU18"/>
<evidence type="ECO:0000313" key="6">
    <source>
        <dbReference type="EMBL" id="TDU24131.1"/>
    </source>
</evidence>
<comment type="similarity">
    <text evidence="2 5">Belongs to the DegT/DnrJ/EryC1 family.</text>
</comment>
<name>A0A4R7NU18_9GAMM</name>
<protein>
    <submittedName>
        <fullName evidence="6">dTDP-4-amino-4,6-dideoxygalactose transaminase</fullName>
    </submittedName>
</protein>
<dbReference type="InterPro" id="IPR015422">
    <property type="entry name" value="PyrdxlP-dep_Trfase_small"/>
</dbReference>
<dbReference type="PANTHER" id="PTHR30244">
    <property type="entry name" value="TRANSAMINASE"/>
    <property type="match status" value="1"/>
</dbReference>
<dbReference type="GO" id="GO:0000271">
    <property type="term" value="P:polysaccharide biosynthetic process"/>
    <property type="evidence" value="ECO:0007669"/>
    <property type="project" value="TreeGrafter"/>
</dbReference>
<reference evidence="6 7" key="1">
    <citation type="submission" date="2019-03" db="EMBL/GenBank/DDBJ databases">
        <title>Genomic Encyclopedia of Type Strains, Phase IV (KMG-IV): sequencing the most valuable type-strain genomes for metagenomic binning, comparative biology and taxonomic classification.</title>
        <authorList>
            <person name="Goeker M."/>
        </authorList>
    </citation>
    <scope>NUCLEOTIDE SEQUENCE [LARGE SCALE GENOMIC DNA]</scope>
    <source>
        <strain evidence="6 7">DSM 26377</strain>
    </source>
</reference>
<dbReference type="GO" id="GO:0030170">
    <property type="term" value="F:pyridoxal phosphate binding"/>
    <property type="evidence" value="ECO:0007669"/>
    <property type="project" value="TreeGrafter"/>
</dbReference>
<dbReference type="CDD" id="cd00616">
    <property type="entry name" value="AHBA_syn"/>
    <property type="match status" value="1"/>
</dbReference>
<dbReference type="PANTHER" id="PTHR30244:SF36">
    <property type="entry name" value="3-OXO-GLUCOSE-6-PHOSPHATE:GLUTAMATE AMINOTRANSFERASE"/>
    <property type="match status" value="1"/>
</dbReference>